<dbReference type="KEGG" id="dma:DMR_27330"/>
<proteinExistence type="predicted"/>
<protein>
    <submittedName>
        <fullName evidence="1">Uncharacterized protein</fullName>
    </submittedName>
</protein>
<organism evidence="1 2">
    <name type="scientific">Solidesulfovibrio magneticus (strain ATCC 700980 / DSM 13731 / RS-1)</name>
    <name type="common">Desulfovibrio magneticus</name>
    <dbReference type="NCBI Taxonomy" id="573370"/>
    <lineage>
        <taxon>Bacteria</taxon>
        <taxon>Pseudomonadati</taxon>
        <taxon>Thermodesulfobacteriota</taxon>
        <taxon>Desulfovibrionia</taxon>
        <taxon>Desulfovibrionales</taxon>
        <taxon>Desulfovibrionaceae</taxon>
        <taxon>Solidesulfovibrio</taxon>
    </lineage>
</organism>
<dbReference type="AlphaFoldDB" id="C4XGR6"/>
<dbReference type="HOGENOM" id="CLU_1445510_0_0_7"/>
<sequence>MMEASMSYELLHFRDSKMVIEEKGMTNIVKDTLGYVDDWLPESPYKGRRLKSSLEDCGWRDNGNLPIIEGRRYQYKGCLQRIAIEANFHAYEYILEGFVRLQLGYDLGKIDVGLLLLTGERSAKSPFGSTKELVIREVESLYPTISMPVAVAIFNIEASAAVAIPCEPVVEVHGHGVVPSSGQEVRS</sequence>
<dbReference type="InterPro" id="IPR011335">
    <property type="entry name" value="Restrct_endonuc-II-like"/>
</dbReference>
<dbReference type="SUPFAM" id="SSF52980">
    <property type="entry name" value="Restriction endonuclease-like"/>
    <property type="match status" value="1"/>
</dbReference>
<dbReference type="Proteomes" id="UP000009071">
    <property type="component" value="Chromosome"/>
</dbReference>
<dbReference type="STRING" id="573370.DMR_27330"/>
<dbReference type="eggNOG" id="ENOG5033Z02">
    <property type="taxonomic scope" value="Bacteria"/>
</dbReference>
<name>C4XGR6_SOLM1</name>
<keyword evidence="2" id="KW-1185">Reference proteome</keyword>
<gene>
    <name evidence="1" type="ordered locus">DMR_27330</name>
</gene>
<dbReference type="EMBL" id="AP010904">
    <property type="protein sequence ID" value="BAH76224.1"/>
    <property type="molecule type" value="Genomic_DNA"/>
</dbReference>
<evidence type="ECO:0000313" key="2">
    <source>
        <dbReference type="Proteomes" id="UP000009071"/>
    </source>
</evidence>
<reference evidence="1 2" key="1">
    <citation type="journal article" date="2009" name="Genome Res.">
        <title>Whole genome sequence of Desulfovibrio magneticus strain RS-1 revealed common gene clusters in magnetotactic bacteria.</title>
        <authorList>
            <person name="Nakazawa H."/>
            <person name="Arakaki A."/>
            <person name="Narita-Yamada S."/>
            <person name="Yashiro I."/>
            <person name="Jinno K."/>
            <person name="Aoki N."/>
            <person name="Tsuruyama A."/>
            <person name="Okamura Y."/>
            <person name="Tanikawa S."/>
            <person name="Fujita N."/>
            <person name="Takeyama H."/>
            <person name="Matsunaga T."/>
        </authorList>
    </citation>
    <scope>NUCLEOTIDE SEQUENCE [LARGE SCALE GENOMIC DNA]</scope>
    <source>
        <strain evidence="2">ATCC 700980 / DSM 13731 / RS-1</strain>
    </source>
</reference>
<evidence type="ECO:0000313" key="1">
    <source>
        <dbReference type="EMBL" id="BAH76224.1"/>
    </source>
</evidence>
<accession>C4XGR6</accession>